<reference evidence="2" key="1">
    <citation type="submission" date="2023-07" db="EMBL/GenBank/DDBJ databases">
        <title>The genome sequence of Rhodocytophaga aerolata KACC 12507.</title>
        <authorList>
            <person name="Zhang X."/>
        </authorList>
    </citation>
    <scope>NUCLEOTIDE SEQUENCE</scope>
    <source>
        <strain evidence="2">KACC 12507</strain>
    </source>
</reference>
<keyword evidence="1" id="KW-0812">Transmembrane</keyword>
<comment type="caution">
    <text evidence="2">The sequence shown here is derived from an EMBL/GenBank/DDBJ whole genome shotgun (WGS) entry which is preliminary data.</text>
</comment>
<accession>A0ABT8RJA1</accession>
<evidence type="ECO:0000256" key="1">
    <source>
        <dbReference type="SAM" id="Phobius"/>
    </source>
</evidence>
<name>A0ABT8RJA1_9BACT</name>
<keyword evidence="3" id="KW-1185">Reference proteome</keyword>
<sequence>MKTQTIERFYIRKRKIGKTLTLIVIILFVPIFFDLFNSDTEFAISNFILENLILPITIISTITAFFLQTLNEKSYLVIKGIDRSWLSRLKLLSLIVFTAPGFALFYYLIAQSTLSLTNRFIGTQIEIFITGEIIDKDEHRSSGTTRHYFEIYSRELNRAIEIKVTPSTYRSFEVGDLYKEKMTKGSLGYIYKLK</sequence>
<evidence type="ECO:0000313" key="2">
    <source>
        <dbReference type="EMBL" id="MDO1451298.1"/>
    </source>
</evidence>
<dbReference type="EMBL" id="JAUKPO010000051">
    <property type="protein sequence ID" value="MDO1451298.1"/>
    <property type="molecule type" value="Genomic_DNA"/>
</dbReference>
<feature type="transmembrane region" description="Helical" evidence="1">
    <location>
        <begin position="48"/>
        <end position="70"/>
    </location>
</feature>
<organism evidence="2 3">
    <name type="scientific">Rhodocytophaga aerolata</name>
    <dbReference type="NCBI Taxonomy" id="455078"/>
    <lineage>
        <taxon>Bacteria</taxon>
        <taxon>Pseudomonadati</taxon>
        <taxon>Bacteroidota</taxon>
        <taxon>Cytophagia</taxon>
        <taxon>Cytophagales</taxon>
        <taxon>Rhodocytophagaceae</taxon>
        <taxon>Rhodocytophaga</taxon>
    </lineage>
</organism>
<keyword evidence="1" id="KW-0472">Membrane</keyword>
<evidence type="ECO:0000313" key="3">
    <source>
        <dbReference type="Proteomes" id="UP001168528"/>
    </source>
</evidence>
<proteinExistence type="predicted"/>
<feature type="transmembrane region" description="Helical" evidence="1">
    <location>
        <begin position="20"/>
        <end position="36"/>
    </location>
</feature>
<dbReference type="Proteomes" id="UP001168528">
    <property type="component" value="Unassembled WGS sequence"/>
</dbReference>
<keyword evidence="1" id="KW-1133">Transmembrane helix</keyword>
<protein>
    <submittedName>
        <fullName evidence="2">Uncharacterized protein</fullName>
    </submittedName>
</protein>
<gene>
    <name evidence="2" type="ORF">Q0590_33800</name>
</gene>
<dbReference type="RefSeq" id="WP_302042097.1">
    <property type="nucleotide sequence ID" value="NZ_JAUKPO010000051.1"/>
</dbReference>
<feature type="transmembrane region" description="Helical" evidence="1">
    <location>
        <begin position="91"/>
        <end position="109"/>
    </location>
</feature>